<dbReference type="GO" id="GO:0016874">
    <property type="term" value="F:ligase activity"/>
    <property type="evidence" value="ECO:0007669"/>
    <property type="project" value="UniProtKB-KW"/>
</dbReference>
<proteinExistence type="predicted"/>
<feature type="compositionally biased region" description="Basic and acidic residues" evidence="1">
    <location>
        <begin position="162"/>
        <end position="173"/>
    </location>
</feature>
<accession>A0A7D9IDG3</accession>
<dbReference type="InterPro" id="IPR001969">
    <property type="entry name" value="Aspartic_peptidase_AS"/>
</dbReference>
<sequence>MQQLMKAERVKDEKDLVLLRRLCDRVETHYRGLEALGIEKNTYSSIVVPHILDCLPESVRLIITREKDFHEWDVENLLEPLKREIELREEHREPERKGSREFVERSSWKRSPSSAQALHTKSRVEACAFCLGMHRHEECNRMNMEHHTALCDQGKVHKSKPKGPEADGGERETAQAMFVGKKSGRVRVLLDSGSQRTLVTVKVAKALGCEVVRVENLSIGTFGQRALDSELRNVVRLELRSLFGSQVVSVDTYVVPEISVIRNQHLEVVRENYAHLKDLWLSDVCKSSEDLEVDVLVGADYLWLLQRDCVRRGKPGEPVAIDTVLGWVVSGPIGGFDVDEPVTAQVNLVSSEVRNPLVDITKFWDLESIGIKDQNSDVHESVISDLKFSGTRYSVGLPWKESQDPLPTNYEFSLKRMKGQIKRLNKDPVLLGEYDSIIKAQEEAGVIEKAGGQFGKVLGLEWDCMRDLIRFDFDHYNNNNNNNKLYLMRVN</sequence>
<dbReference type="OrthoDB" id="5988287at2759"/>
<reference evidence="2" key="1">
    <citation type="submission" date="2020-04" db="EMBL/GenBank/DDBJ databases">
        <authorList>
            <person name="Alioto T."/>
            <person name="Alioto T."/>
            <person name="Gomez Garrido J."/>
        </authorList>
    </citation>
    <scope>NUCLEOTIDE SEQUENCE</scope>
    <source>
        <strain evidence="2">A484AB</strain>
    </source>
</reference>
<organism evidence="2 3">
    <name type="scientific">Paramuricea clavata</name>
    <name type="common">Red gorgonian</name>
    <name type="synonym">Violescent sea-whip</name>
    <dbReference type="NCBI Taxonomy" id="317549"/>
    <lineage>
        <taxon>Eukaryota</taxon>
        <taxon>Metazoa</taxon>
        <taxon>Cnidaria</taxon>
        <taxon>Anthozoa</taxon>
        <taxon>Octocorallia</taxon>
        <taxon>Malacalcyonacea</taxon>
        <taxon>Plexauridae</taxon>
        <taxon>Paramuricea</taxon>
    </lineage>
</organism>
<keyword evidence="2" id="KW-0436">Ligase</keyword>
<dbReference type="Proteomes" id="UP001152795">
    <property type="component" value="Unassembled WGS sequence"/>
</dbReference>
<dbReference type="PROSITE" id="PS00141">
    <property type="entry name" value="ASP_PROTEASE"/>
    <property type="match status" value="1"/>
</dbReference>
<gene>
    <name evidence="2" type="ORF">PACLA_8A054696</name>
</gene>
<dbReference type="AlphaFoldDB" id="A0A7D9IDG3"/>
<name>A0A7D9IDG3_PARCT</name>
<keyword evidence="3" id="KW-1185">Reference proteome</keyword>
<dbReference type="GO" id="GO:0004190">
    <property type="term" value="F:aspartic-type endopeptidase activity"/>
    <property type="evidence" value="ECO:0007669"/>
    <property type="project" value="InterPro"/>
</dbReference>
<dbReference type="PANTHER" id="PTHR47331:SF5">
    <property type="entry name" value="RIBONUCLEASE H"/>
    <property type="match status" value="1"/>
</dbReference>
<evidence type="ECO:0000313" key="2">
    <source>
        <dbReference type="EMBL" id="CAB4007702.1"/>
    </source>
</evidence>
<dbReference type="GO" id="GO:0006508">
    <property type="term" value="P:proteolysis"/>
    <property type="evidence" value="ECO:0007669"/>
    <property type="project" value="InterPro"/>
</dbReference>
<evidence type="ECO:0000256" key="1">
    <source>
        <dbReference type="SAM" id="MobiDB-lite"/>
    </source>
</evidence>
<dbReference type="EMBL" id="CACRXK020005882">
    <property type="protein sequence ID" value="CAB4007702.1"/>
    <property type="molecule type" value="Genomic_DNA"/>
</dbReference>
<feature type="region of interest" description="Disordered" evidence="1">
    <location>
        <begin position="89"/>
        <end position="108"/>
    </location>
</feature>
<evidence type="ECO:0000313" key="3">
    <source>
        <dbReference type="Proteomes" id="UP001152795"/>
    </source>
</evidence>
<feature type="region of interest" description="Disordered" evidence="1">
    <location>
        <begin position="153"/>
        <end position="173"/>
    </location>
</feature>
<protein>
    <submittedName>
        <fullName evidence="2">E3 ubiquitin- ligase DZIP3</fullName>
    </submittedName>
</protein>
<feature type="compositionally biased region" description="Basic and acidic residues" evidence="1">
    <location>
        <begin position="89"/>
        <end position="107"/>
    </location>
</feature>
<comment type="caution">
    <text evidence="2">The sequence shown here is derived from an EMBL/GenBank/DDBJ whole genome shotgun (WGS) entry which is preliminary data.</text>
</comment>
<dbReference type="PANTHER" id="PTHR47331">
    <property type="entry name" value="PHD-TYPE DOMAIN-CONTAINING PROTEIN"/>
    <property type="match status" value="1"/>
</dbReference>